<dbReference type="EMBL" id="CP144753">
    <property type="protein sequence ID" value="WVZ94333.1"/>
    <property type="molecule type" value="Genomic_DNA"/>
</dbReference>
<evidence type="ECO:0000256" key="1">
    <source>
        <dbReference type="SAM" id="MobiDB-lite"/>
    </source>
</evidence>
<feature type="region of interest" description="Disordered" evidence="1">
    <location>
        <begin position="87"/>
        <end position="109"/>
    </location>
</feature>
<accession>A0AAQ3XCY6</accession>
<dbReference type="AlphaFoldDB" id="A0AAQ3XCY6"/>
<name>A0AAQ3XCY6_PASNO</name>
<evidence type="ECO:0000313" key="2">
    <source>
        <dbReference type="EMBL" id="WVZ94333.1"/>
    </source>
</evidence>
<gene>
    <name evidence="2" type="ORF">U9M48_040237</name>
</gene>
<proteinExistence type="predicted"/>
<dbReference type="Proteomes" id="UP001341281">
    <property type="component" value="Chromosome 09"/>
</dbReference>
<keyword evidence="3" id="KW-1185">Reference proteome</keyword>
<evidence type="ECO:0000313" key="3">
    <source>
        <dbReference type="Proteomes" id="UP001341281"/>
    </source>
</evidence>
<feature type="region of interest" description="Disordered" evidence="1">
    <location>
        <begin position="1"/>
        <end position="30"/>
    </location>
</feature>
<sequence>MGASAPWRPQAATANPPHAGHKQAASFPPPLASSSPLIEAAASRGVSFFIAAASLPGNSASPLHGVNSFRHRIPSCHKPSVLEISWMTTTPTPDEDGLDGDHSYDGWNN</sequence>
<protein>
    <submittedName>
        <fullName evidence="2">Uncharacterized protein</fullName>
    </submittedName>
</protein>
<reference evidence="2 3" key="1">
    <citation type="submission" date="2024-02" db="EMBL/GenBank/DDBJ databases">
        <title>High-quality chromosome-scale genome assembly of Pensacola bahiagrass (Paspalum notatum Flugge var. saurae).</title>
        <authorList>
            <person name="Vega J.M."/>
            <person name="Podio M."/>
            <person name="Orjuela J."/>
            <person name="Siena L.A."/>
            <person name="Pessino S.C."/>
            <person name="Combes M.C."/>
            <person name="Mariac C."/>
            <person name="Albertini E."/>
            <person name="Pupilli F."/>
            <person name="Ortiz J.P.A."/>
            <person name="Leblanc O."/>
        </authorList>
    </citation>
    <scope>NUCLEOTIDE SEQUENCE [LARGE SCALE GENOMIC DNA]</scope>
    <source>
        <strain evidence="2">R1</strain>
        <tissue evidence="2">Leaf</tissue>
    </source>
</reference>
<organism evidence="2 3">
    <name type="scientific">Paspalum notatum var. saurae</name>
    <dbReference type="NCBI Taxonomy" id="547442"/>
    <lineage>
        <taxon>Eukaryota</taxon>
        <taxon>Viridiplantae</taxon>
        <taxon>Streptophyta</taxon>
        <taxon>Embryophyta</taxon>
        <taxon>Tracheophyta</taxon>
        <taxon>Spermatophyta</taxon>
        <taxon>Magnoliopsida</taxon>
        <taxon>Liliopsida</taxon>
        <taxon>Poales</taxon>
        <taxon>Poaceae</taxon>
        <taxon>PACMAD clade</taxon>
        <taxon>Panicoideae</taxon>
        <taxon>Andropogonodae</taxon>
        <taxon>Paspaleae</taxon>
        <taxon>Paspalinae</taxon>
        <taxon>Paspalum</taxon>
    </lineage>
</organism>
<feature type="compositionally biased region" description="Basic and acidic residues" evidence="1">
    <location>
        <begin position="99"/>
        <end position="109"/>
    </location>
</feature>